<keyword evidence="2" id="KW-1185">Reference proteome</keyword>
<gene>
    <name evidence="1" type="ORF">J1TS3_16460</name>
</gene>
<comment type="caution">
    <text evidence="1">The sequence shown here is derived from an EMBL/GenBank/DDBJ whole genome shotgun (WGS) entry which is preliminary data.</text>
</comment>
<dbReference type="Proteomes" id="UP000680279">
    <property type="component" value="Unassembled WGS sequence"/>
</dbReference>
<accession>A0ABQ4K444</accession>
<sequence>MQVGLEVTSIAIVEYLKNSNHITLGLNIPQSSVRFVSYKAGAKNGELSTRGPIGVKKVHKAAFFPFNFGWDYPDYRMSIR</sequence>
<evidence type="ECO:0000313" key="2">
    <source>
        <dbReference type="Proteomes" id="UP000680279"/>
    </source>
</evidence>
<organism evidence="1 2">
    <name type="scientific">Siminovitchia fordii</name>
    <dbReference type="NCBI Taxonomy" id="254759"/>
    <lineage>
        <taxon>Bacteria</taxon>
        <taxon>Bacillati</taxon>
        <taxon>Bacillota</taxon>
        <taxon>Bacilli</taxon>
        <taxon>Bacillales</taxon>
        <taxon>Bacillaceae</taxon>
        <taxon>Siminovitchia</taxon>
    </lineage>
</organism>
<name>A0ABQ4K444_9BACI</name>
<dbReference type="EMBL" id="BOQT01000004">
    <property type="protein sequence ID" value="GIN20512.1"/>
    <property type="molecule type" value="Genomic_DNA"/>
</dbReference>
<evidence type="ECO:0000313" key="1">
    <source>
        <dbReference type="EMBL" id="GIN20512.1"/>
    </source>
</evidence>
<reference evidence="1 2" key="1">
    <citation type="submission" date="2021-03" db="EMBL/GenBank/DDBJ databases">
        <title>Antimicrobial resistance genes in bacteria isolated from Japanese honey, and their potential for conferring macrolide and lincosamide resistance in the American foulbrood pathogen Paenibacillus larvae.</title>
        <authorList>
            <person name="Okamoto M."/>
            <person name="Kumagai M."/>
            <person name="Kanamori H."/>
            <person name="Takamatsu D."/>
        </authorList>
    </citation>
    <scope>NUCLEOTIDE SEQUENCE [LARGE SCALE GENOMIC DNA]</scope>
    <source>
        <strain evidence="1 2">J1TS3</strain>
    </source>
</reference>
<proteinExistence type="predicted"/>
<protein>
    <submittedName>
        <fullName evidence="1">Uncharacterized protein</fullName>
    </submittedName>
</protein>